<evidence type="ECO:0000259" key="2">
    <source>
        <dbReference type="Pfam" id="PF02525"/>
    </source>
</evidence>
<dbReference type="PANTHER" id="PTHR47307">
    <property type="entry name" value="GLUTATHIONE-REGULATED POTASSIUM-EFFLUX SYSTEM ANCILLARY PROTEIN KEFG"/>
    <property type="match status" value="1"/>
</dbReference>
<dbReference type="InterPro" id="IPR003680">
    <property type="entry name" value="Flavodoxin_fold"/>
</dbReference>
<dbReference type="RefSeq" id="WP_085210101.1">
    <property type="nucleotide sequence ID" value="NZ_FXAM01000001.1"/>
</dbReference>
<organism evidence="3 4">
    <name type="scientific">Methylomagnum ishizawai</name>
    <dbReference type="NCBI Taxonomy" id="1760988"/>
    <lineage>
        <taxon>Bacteria</taxon>
        <taxon>Pseudomonadati</taxon>
        <taxon>Pseudomonadota</taxon>
        <taxon>Gammaproteobacteria</taxon>
        <taxon>Methylococcales</taxon>
        <taxon>Methylococcaceae</taxon>
        <taxon>Methylomagnum</taxon>
    </lineage>
</organism>
<accession>A0A1Y6CZ90</accession>
<evidence type="ECO:0000313" key="3">
    <source>
        <dbReference type="EMBL" id="SMF93484.1"/>
    </source>
</evidence>
<dbReference type="SUPFAM" id="SSF52218">
    <property type="entry name" value="Flavoproteins"/>
    <property type="match status" value="1"/>
</dbReference>
<dbReference type="GO" id="GO:0010181">
    <property type="term" value="F:FMN binding"/>
    <property type="evidence" value="ECO:0007669"/>
    <property type="project" value="TreeGrafter"/>
</dbReference>
<reference evidence="3 4" key="1">
    <citation type="submission" date="2016-12" db="EMBL/GenBank/DDBJ databases">
        <authorList>
            <person name="Song W.-J."/>
            <person name="Kurnit D.M."/>
        </authorList>
    </citation>
    <scope>NUCLEOTIDE SEQUENCE [LARGE SCALE GENOMIC DNA]</scope>
    <source>
        <strain evidence="3 4">175</strain>
    </source>
</reference>
<dbReference type="PANTHER" id="PTHR47307:SF1">
    <property type="entry name" value="GLUTATHIONE-REGULATED POTASSIUM-EFFLUX SYSTEM ANCILLARY PROTEIN KEFG"/>
    <property type="match status" value="1"/>
</dbReference>
<keyword evidence="4" id="KW-1185">Reference proteome</keyword>
<dbReference type="Proteomes" id="UP000192923">
    <property type="component" value="Unassembled WGS sequence"/>
</dbReference>
<feature type="domain" description="Flavodoxin-like fold" evidence="2">
    <location>
        <begin position="1"/>
        <end position="169"/>
    </location>
</feature>
<evidence type="ECO:0000256" key="1">
    <source>
        <dbReference type="ARBA" id="ARBA00023002"/>
    </source>
</evidence>
<dbReference type="EMBL" id="FXAM01000001">
    <property type="protein sequence ID" value="SMF93484.1"/>
    <property type="molecule type" value="Genomic_DNA"/>
</dbReference>
<dbReference type="InterPro" id="IPR029039">
    <property type="entry name" value="Flavoprotein-like_sf"/>
</dbReference>
<dbReference type="Pfam" id="PF02525">
    <property type="entry name" value="Flavodoxin_2"/>
    <property type="match status" value="1"/>
</dbReference>
<keyword evidence="1" id="KW-0560">Oxidoreductase</keyword>
<dbReference type="Gene3D" id="3.40.50.360">
    <property type="match status" value="1"/>
</dbReference>
<dbReference type="GO" id="GO:0009055">
    <property type="term" value="F:electron transfer activity"/>
    <property type="evidence" value="ECO:0007669"/>
    <property type="project" value="TreeGrafter"/>
</dbReference>
<gene>
    <name evidence="3" type="ORF">SAMN02949497_0766</name>
</gene>
<dbReference type="STRING" id="1760988.SAMN02949497_0766"/>
<name>A0A1Y6CZ90_9GAMM</name>
<protein>
    <submittedName>
        <fullName evidence="3">Glutathione-regulated potassium-efflux system ancillary protein KefG</fullName>
    </submittedName>
</protein>
<evidence type="ECO:0000313" key="4">
    <source>
        <dbReference type="Proteomes" id="UP000192923"/>
    </source>
</evidence>
<dbReference type="AlphaFoldDB" id="A0A1Y6CZ90"/>
<proteinExistence type="predicted"/>
<sequence>MTILIQFIHPYPERSRANHAVLDALRDLPGARVNDLYALYPNFYIDIQREQALLMEADVVLFQHPFYWYSCPALLKEWIDVVLEQDFAYGAKGLALRGKRWLHSVTTGMPATAYAPDGINGIAVAELLKPFELTACFCGMTWLEPMIFHGAYAADEAQMARYGQALRRRLETLA</sequence>
<dbReference type="InterPro" id="IPR046980">
    <property type="entry name" value="KefG/KefF"/>
</dbReference>
<dbReference type="GO" id="GO:0003955">
    <property type="term" value="F:NAD(P)H dehydrogenase (quinone) activity"/>
    <property type="evidence" value="ECO:0007669"/>
    <property type="project" value="TreeGrafter"/>
</dbReference>